<keyword evidence="3" id="KW-1185">Reference proteome</keyword>
<reference evidence="2" key="1">
    <citation type="submission" date="2022-11" db="EMBL/GenBank/DDBJ databases">
        <authorList>
            <person name="Scott C."/>
            <person name="Bruce N."/>
        </authorList>
    </citation>
    <scope>NUCLEOTIDE SEQUENCE</scope>
</reference>
<dbReference type="SUPFAM" id="SSF103473">
    <property type="entry name" value="MFS general substrate transporter"/>
    <property type="match status" value="1"/>
</dbReference>
<dbReference type="InterPro" id="IPR036259">
    <property type="entry name" value="MFS_trans_sf"/>
</dbReference>
<evidence type="ECO:0000313" key="3">
    <source>
        <dbReference type="Proteomes" id="UP000838763"/>
    </source>
</evidence>
<dbReference type="AlphaFoldDB" id="A0A9P1HEE8"/>
<keyword evidence="1" id="KW-0472">Membrane</keyword>
<organism evidence="2 3">
    <name type="scientific">Parascedosporium putredinis</name>
    <dbReference type="NCBI Taxonomy" id="1442378"/>
    <lineage>
        <taxon>Eukaryota</taxon>
        <taxon>Fungi</taxon>
        <taxon>Dikarya</taxon>
        <taxon>Ascomycota</taxon>
        <taxon>Pezizomycotina</taxon>
        <taxon>Sordariomycetes</taxon>
        <taxon>Hypocreomycetidae</taxon>
        <taxon>Microascales</taxon>
        <taxon>Microascaceae</taxon>
        <taxon>Parascedosporium</taxon>
    </lineage>
</organism>
<gene>
    <name evidence="2" type="ORF">PPNO1_LOCUS9790</name>
</gene>
<name>A0A9P1HEE8_9PEZI</name>
<evidence type="ECO:0000313" key="2">
    <source>
        <dbReference type="EMBL" id="CAI4220250.1"/>
    </source>
</evidence>
<protein>
    <recommendedName>
        <fullName evidence="4">Major facilitator superfamily (MFS) profile domain-containing protein</fullName>
    </recommendedName>
</protein>
<dbReference type="EMBL" id="CALLCH030000021">
    <property type="protein sequence ID" value="CAI4220250.1"/>
    <property type="molecule type" value="Genomic_DNA"/>
</dbReference>
<evidence type="ECO:0000256" key="1">
    <source>
        <dbReference type="SAM" id="Phobius"/>
    </source>
</evidence>
<feature type="transmembrane region" description="Helical" evidence="1">
    <location>
        <begin position="26"/>
        <end position="43"/>
    </location>
</feature>
<proteinExistence type="predicted"/>
<comment type="caution">
    <text evidence="2">The sequence shown here is derived from an EMBL/GenBank/DDBJ whole genome shotgun (WGS) entry which is preliminary data.</text>
</comment>
<feature type="transmembrane region" description="Helical" evidence="1">
    <location>
        <begin position="52"/>
        <end position="74"/>
    </location>
</feature>
<keyword evidence="1" id="KW-0812">Transmembrane</keyword>
<accession>A0A9P1HEE8</accession>
<feature type="transmembrane region" description="Helical" evidence="1">
    <location>
        <begin position="108"/>
        <end position="129"/>
    </location>
</feature>
<dbReference type="OrthoDB" id="6499973at2759"/>
<keyword evidence="1" id="KW-1133">Transmembrane helix</keyword>
<evidence type="ECO:0008006" key="4">
    <source>
        <dbReference type="Google" id="ProtNLM"/>
    </source>
</evidence>
<sequence>MLAILNGASTFGRIVPGILADKFGRVNILAIAGLVNGIVIFCFNEVTGTAGIVVYAVFFGLTSGMIISGASAAVSGPGYLDGHGLVDFLDRGVDRAPFNGMLMDRYHGYFEVAMFSGAMCLFGGILVLFAKKATGKGMLALI</sequence>
<dbReference type="Proteomes" id="UP000838763">
    <property type="component" value="Unassembled WGS sequence"/>
</dbReference>